<evidence type="ECO:0000259" key="1">
    <source>
        <dbReference type="Pfam" id="PF01796"/>
    </source>
</evidence>
<dbReference type="PANTHER" id="PTHR34075:SF5">
    <property type="entry name" value="BLR3430 PROTEIN"/>
    <property type="match status" value="1"/>
</dbReference>
<dbReference type="InterPro" id="IPR052513">
    <property type="entry name" value="Thioester_dehydratase-like"/>
</dbReference>
<gene>
    <name evidence="4" type="ORF">JOF53_006952</name>
</gene>
<dbReference type="Proteomes" id="UP001519363">
    <property type="component" value="Unassembled WGS sequence"/>
</dbReference>
<evidence type="ECO:0000259" key="3">
    <source>
        <dbReference type="Pfam" id="PF13452"/>
    </source>
</evidence>
<evidence type="ECO:0000259" key="2">
    <source>
        <dbReference type="Pfam" id="PF12172"/>
    </source>
</evidence>
<dbReference type="InterPro" id="IPR012340">
    <property type="entry name" value="NA-bd_OB-fold"/>
</dbReference>
<dbReference type="InterPro" id="IPR029069">
    <property type="entry name" value="HotDog_dom_sf"/>
</dbReference>
<dbReference type="SUPFAM" id="SSF50249">
    <property type="entry name" value="Nucleic acid-binding proteins"/>
    <property type="match status" value="1"/>
</dbReference>
<dbReference type="Pfam" id="PF01796">
    <property type="entry name" value="OB_ChsH2_C"/>
    <property type="match status" value="1"/>
</dbReference>
<comment type="caution">
    <text evidence="4">The sequence shown here is derived from an EMBL/GenBank/DDBJ whole genome shotgun (WGS) entry which is preliminary data.</text>
</comment>
<dbReference type="RefSeq" id="WP_086787281.1">
    <property type="nucleotide sequence ID" value="NZ_JAGIOO010000001.1"/>
</dbReference>
<dbReference type="EMBL" id="JAGIOO010000001">
    <property type="protein sequence ID" value="MBP2478080.1"/>
    <property type="molecule type" value="Genomic_DNA"/>
</dbReference>
<dbReference type="Pfam" id="PF12172">
    <property type="entry name" value="zf-ChsH2"/>
    <property type="match status" value="1"/>
</dbReference>
<feature type="domain" description="ChsH2 rubredoxin-like zinc ribbon" evidence="2">
    <location>
        <begin position="183"/>
        <end position="213"/>
    </location>
</feature>
<evidence type="ECO:0000313" key="5">
    <source>
        <dbReference type="Proteomes" id="UP001519363"/>
    </source>
</evidence>
<protein>
    <submittedName>
        <fullName evidence="4">OB-fold protein</fullName>
    </submittedName>
</protein>
<proteinExistence type="predicted"/>
<evidence type="ECO:0000313" key="4">
    <source>
        <dbReference type="EMBL" id="MBP2478080.1"/>
    </source>
</evidence>
<dbReference type="SUPFAM" id="SSF54637">
    <property type="entry name" value="Thioesterase/thiol ester dehydrase-isomerase"/>
    <property type="match status" value="1"/>
</dbReference>
<feature type="domain" description="FAS1-like dehydratase" evidence="3">
    <location>
        <begin position="30"/>
        <end position="150"/>
    </location>
</feature>
<dbReference type="InterPro" id="IPR002878">
    <property type="entry name" value="ChsH2_C"/>
</dbReference>
<dbReference type="Pfam" id="PF13452">
    <property type="entry name" value="FAS1_DH_region"/>
    <property type="match status" value="1"/>
</dbReference>
<dbReference type="PANTHER" id="PTHR34075">
    <property type="entry name" value="BLR3430 PROTEIN"/>
    <property type="match status" value="1"/>
</dbReference>
<dbReference type="Gene3D" id="6.10.30.10">
    <property type="match status" value="1"/>
</dbReference>
<keyword evidence="5" id="KW-1185">Reference proteome</keyword>
<organism evidence="4 5">
    <name type="scientific">Crossiella equi</name>
    <dbReference type="NCBI Taxonomy" id="130796"/>
    <lineage>
        <taxon>Bacteria</taxon>
        <taxon>Bacillati</taxon>
        <taxon>Actinomycetota</taxon>
        <taxon>Actinomycetes</taxon>
        <taxon>Pseudonocardiales</taxon>
        <taxon>Pseudonocardiaceae</taxon>
        <taxon>Crossiella</taxon>
    </lineage>
</organism>
<sequence length="297" mass="32299">MTSTVDSAEEIREAVARIAASAATGLRFARDPVNEPMIRNWTEALGDTDPRYPELAPPAMAQVWTMMGLNGERDEADPFGQVLELLDQAGYPSIVATNCEQTYHRYLRPGELLSVTTRLDQVTGPKRTALGEGWFVTVHNVWYSGTEAVAEMLFRVYKYRPRPAPGGGGGIPPLVSKDTEFFWAGTALGELRVQRCGACGALRHPPGPMCPFCNALRPEHVVVSGRGSVYSYVVHHHPPVPGRSAPFVIALVELAEGPRMVGELLGAAPEDVHIGQPVAVEFQQQDGFAVPAWRVTS</sequence>
<name>A0ABS5ANC1_9PSEU</name>
<reference evidence="4 5" key="1">
    <citation type="submission" date="2021-03" db="EMBL/GenBank/DDBJ databases">
        <title>Sequencing the genomes of 1000 actinobacteria strains.</title>
        <authorList>
            <person name="Klenk H.-P."/>
        </authorList>
    </citation>
    <scope>NUCLEOTIDE SEQUENCE [LARGE SCALE GENOMIC DNA]</scope>
    <source>
        <strain evidence="4 5">DSM 44580</strain>
    </source>
</reference>
<dbReference type="InterPro" id="IPR022002">
    <property type="entry name" value="ChsH2_Znr"/>
</dbReference>
<accession>A0ABS5ANC1</accession>
<feature type="domain" description="ChsH2 C-terminal OB-fold" evidence="1">
    <location>
        <begin position="221"/>
        <end position="283"/>
    </location>
</feature>
<dbReference type="Gene3D" id="3.10.129.10">
    <property type="entry name" value="Hotdog Thioesterase"/>
    <property type="match status" value="1"/>
</dbReference>
<dbReference type="InterPro" id="IPR039569">
    <property type="entry name" value="FAS1-like_DH_region"/>
</dbReference>